<dbReference type="EMBL" id="AAFI02000012">
    <property type="protein sequence ID" value="EAL70115.2"/>
    <property type="molecule type" value="Genomic_DNA"/>
</dbReference>
<dbReference type="KEGG" id="ddi:DDB_G0274445"/>
<feature type="binding site" evidence="3">
    <location>
        <begin position="123"/>
        <end position="126"/>
    </location>
    <ligand>
        <name>GTP</name>
        <dbReference type="ChEBI" id="CHEBI:37565"/>
    </ligand>
</feature>
<dbReference type="SUPFAM" id="SSF52540">
    <property type="entry name" value="P-loop containing nucleoside triphosphate hydrolases"/>
    <property type="match status" value="1"/>
</dbReference>
<dbReference type="InterPro" id="IPR024156">
    <property type="entry name" value="Small_GTPase_ARF"/>
</dbReference>
<dbReference type="GO" id="GO:0016192">
    <property type="term" value="P:vesicle-mediated transport"/>
    <property type="evidence" value="ECO:0000318"/>
    <property type="project" value="GO_Central"/>
</dbReference>
<name>Q554Y8_DICDI</name>
<dbReference type="Reactome" id="R-DDI-199992">
    <property type="pathway name" value="trans-Golgi Network Vesicle Budding"/>
</dbReference>
<dbReference type="CDD" id="cd00878">
    <property type="entry name" value="Arf_Arl"/>
    <property type="match status" value="1"/>
</dbReference>
<protein>
    <submittedName>
        <fullName evidence="4">ADP-ribosylation factor-related</fullName>
    </submittedName>
</protein>
<gene>
    <name evidence="4" type="primary">arrB</name>
    <name evidence="4" type="ORF">DDB_G0274445</name>
</gene>
<evidence type="ECO:0000313" key="4">
    <source>
        <dbReference type="EMBL" id="EAL70115.2"/>
    </source>
</evidence>
<dbReference type="PANTHER" id="PTHR11711">
    <property type="entry name" value="ADP RIBOSYLATION FACTOR-RELATED"/>
    <property type="match status" value="1"/>
</dbReference>
<dbReference type="RefSeq" id="XP_644185.2">
    <property type="nucleotide sequence ID" value="XM_639093.2"/>
</dbReference>
<dbReference type="Pfam" id="PF00025">
    <property type="entry name" value="Arf"/>
    <property type="match status" value="1"/>
</dbReference>
<dbReference type="Reactome" id="R-DDI-5620916">
    <property type="pathway name" value="VxPx cargo-targeting to cilium"/>
</dbReference>
<dbReference type="SMART" id="SM00178">
    <property type="entry name" value="SAR"/>
    <property type="match status" value="1"/>
</dbReference>
<dbReference type="SMART" id="SM00177">
    <property type="entry name" value="ARF"/>
    <property type="match status" value="1"/>
</dbReference>
<keyword evidence="2 3" id="KW-0342">GTP-binding</keyword>
<dbReference type="Reactome" id="R-DDI-6807878">
    <property type="pathway name" value="COPI-mediated anterograde transport"/>
</dbReference>
<keyword evidence="1 3" id="KW-0547">Nucleotide-binding</keyword>
<dbReference type="PRINTS" id="PR00328">
    <property type="entry name" value="SAR1GTPBP"/>
</dbReference>
<dbReference type="GO" id="GO:0005525">
    <property type="term" value="F:GTP binding"/>
    <property type="evidence" value="ECO:0000318"/>
    <property type="project" value="GO_Central"/>
</dbReference>
<dbReference type="GO" id="GO:0003924">
    <property type="term" value="F:GTPase activity"/>
    <property type="evidence" value="ECO:0007669"/>
    <property type="project" value="InterPro"/>
</dbReference>
<dbReference type="dictyBase" id="DDB_G0274445">
    <property type="gene designation" value="arrB"/>
</dbReference>
<comment type="caution">
    <text evidence="4">The sequence shown here is derived from an EMBL/GenBank/DDBJ whole genome shotgun (WGS) entry which is preliminary data.</text>
</comment>
<dbReference type="eggNOG" id="KOG0071">
    <property type="taxonomic scope" value="Eukaryota"/>
</dbReference>
<proteinExistence type="predicted"/>
<dbReference type="Reactome" id="R-DDI-6811434">
    <property type="pathway name" value="COPI-dependent Golgi-to-ER retrograde traffic"/>
</dbReference>
<evidence type="ECO:0000256" key="2">
    <source>
        <dbReference type="ARBA" id="ARBA00023134"/>
    </source>
</evidence>
<evidence type="ECO:0000313" key="5">
    <source>
        <dbReference type="Proteomes" id="UP000002195"/>
    </source>
</evidence>
<dbReference type="Reactome" id="R-DDI-6811438">
    <property type="pathway name" value="Intra-Golgi traffic"/>
</dbReference>
<dbReference type="InParanoid" id="Q554Y8"/>
<evidence type="ECO:0000256" key="3">
    <source>
        <dbReference type="PIRSR" id="PIRSR606689-1"/>
    </source>
</evidence>
<feature type="binding site" evidence="3">
    <location>
        <position position="65"/>
    </location>
    <ligand>
        <name>GTP</name>
        <dbReference type="ChEBI" id="CHEBI:37565"/>
    </ligand>
</feature>
<keyword evidence="5" id="KW-1185">Reference proteome</keyword>
<dbReference type="GO" id="GO:0006886">
    <property type="term" value="P:intracellular protein transport"/>
    <property type="evidence" value="ECO:0000318"/>
    <property type="project" value="GO_Central"/>
</dbReference>
<dbReference type="SMR" id="Q554Y8"/>
<dbReference type="FunFam" id="3.40.50.300:FF:003267">
    <property type="entry name" value="ADP-ribosylation factor-related"/>
    <property type="match status" value="1"/>
</dbReference>
<dbReference type="InterPro" id="IPR006689">
    <property type="entry name" value="Small_GTPase_ARF/SAR"/>
</dbReference>
<dbReference type="InterPro" id="IPR027417">
    <property type="entry name" value="P-loop_NTPase"/>
</dbReference>
<dbReference type="PaxDb" id="44689-DDB0229393"/>
<dbReference type="GO" id="GO:0005886">
    <property type="term" value="C:plasma membrane"/>
    <property type="evidence" value="ECO:0000318"/>
    <property type="project" value="GO_Central"/>
</dbReference>
<dbReference type="PhylomeDB" id="Q554Y8"/>
<evidence type="ECO:0000256" key="1">
    <source>
        <dbReference type="ARBA" id="ARBA00022741"/>
    </source>
</evidence>
<dbReference type="Gene3D" id="3.40.50.300">
    <property type="entry name" value="P-loop containing nucleotide triphosphate hydrolases"/>
    <property type="match status" value="1"/>
</dbReference>
<dbReference type="GeneID" id="8619614"/>
<dbReference type="STRING" id="44689.Q554Y8"/>
<organism evidence="4 5">
    <name type="scientific">Dictyostelium discoideum</name>
    <name type="common">Social amoeba</name>
    <dbReference type="NCBI Taxonomy" id="44689"/>
    <lineage>
        <taxon>Eukaryota</taxon>
        <taxon>Amoebozoa</taxon>
        <taxon>Evosea</taxon>
        <taxon>Eumycetozoa</taxon>
        <taxon>Dictyostelia</taxon>
        <taxon>Dictyosteliales</taxon>
        <taxon>Dictyosteliaceae</taxon>
        <taxon>Dictyostelium</taxon>
    </lineage>
</organism>
<dbReference type="Reactome" id="R-DDI-1660514">
    <property type="pathway name" value="Synthesis of PIPs at the Golgi membrane"/>
</dbReference>
<dbReference type="Proteomes" id="UP000002195">
    <property type="component" value="Unassembled WGS sequence"/>
</dbReference>
<dbReference type="HOGENOM" id="CLU_040729_9_3_1"/>
<dbReference type="GO" id="GO:0005737">
    <property type="term" value="C:cytoplasm"/>
    <property type="evidence" value="ECO:0000318"/>
    <property type="project" value="GO_Central"/>
</dbReference>
<accession>Q554Y8</accession>
<dbReference type="AlphaFoldDB" id="Q554Y8"/>
<sequence length="179" mass="21197">MGMGFSFIEKKDFKRFLILGIDNSGKKKIMYRLKFNKDIPTRPEKGFFVETFERRFKYNNEDVCGQNMIRPLWPNYYTDETNGLIFVVDSSDQERIEEVRLEIKKLDENIKIFKNHPFLIFANKQDLKNSLSIEQLIDKLELNKLSLNRKWHIQSSNAITGDGLEFGLNWLFSSSHNFT</sequence>
<dbReference type="VEuPathDB" id="AmoebaDB:DDB_G0274445"/>
<dbReference type="PROSITE" id="PS51417">
    <property type="entry name" value="ARF"/>
    <property type="match status" value="1"/>
</dbReference>
<reference evidence="4 5" key="1">
    <citation type="journal article" date="2005" name="Nature">
        <title>The genome of the social amoeba Dictyostelium discoideum.</title>
        <authorList>
            <consortium name="The Dictyostelium discoideum Sequencing Consortium"/>
            <person name="Eichinger L."/>
            <person name="Pachebat J.A."/>
            <person name="Glockner G."/>
            <person name="Rajandream M.A."/>
            <person name="Sucgang R."/>
            <person name="Berriman M."/>
            <person name="Song J."/>
            <person name="Olsen R."/>
            <person name="Szafranski K."/>
            <person name="Xu Q."/>
            <person name="Tunggal B."/>
            <person name="Kummerfeld S."/>
            <person name="Madera M."/>
            <person name="Konfortov B.A."/>
            <person name="Rivero F."/>
            <person name="Bankier A.T."/>
            <person name="Lehmann R."/>
            <person name="Hamlin N."/>
            <person name="Davies R."/>
            <person name="Gaudet P."/>
            <person name="Fey P."/>
            <person name="Pilcher K."/>
            <person name="Chen G."/>
            <person name="Saunders D."/>
            <person name="Sodergren E."/>
            <person name="Davis P."/>
            <person name="Kerhornou A."/>
            <person name="Nie X."/>
            <person name="Hall N."/>
            <person name="Anjard C."/>
            <person name="Hemphill L."/>
            <person name="Bason N."/>
            <person name="Farbrother P."/>
            <person name="Desany B."/>
            <person name="Just E."/>
            <person name="Morio T."/>
            <person name="Rost R."/>
            <person name="Churcher C."/>
            <person name="Cooper J."/>
            <person name="Haydock S."/>
            <person name="van Driessche N."/>
            <person name="Cronin A."/>
            <person name="Goodhead I."/>
            <person name="Muzny D."/>
            <person name="Mourier T."/>
            <person name="Pain A."/>
            <person name="Lu M."/>
            <person name="Harper D."/>
            <person name="Lindsay R."/>
            <person name="Hauser H."/>
            <person name="James K."/>
            <person name="Quiles M."/>
            <person name="Madan Babu M."/>
            <person name="Saito T."/>
            <person name="Buchrieser C."/>
            <person name="Wardroper A."/>
            <person name="Felder M."/>
            <person name="Thangavelu M."/>
            <person name="Johnson D."/>
            <person name="Knights A."/>
            <person name="Loulseged H."/>
            <person name="Mungall K."/>
            <person name="Oliver K."/>
            <person name="Price C."/>
            <person name="Quail M.A."/>
            <person name="Urushihara H."/>
            <person name="Hernandez J."/>
            <person name="Rabbinowitsch E."/>
            <person name="Steffen D."/>
            <person name="Sanders M."/>
            <person name="Ma J."/>
            <person name="Kohara Y."/>
            <person name="Sharp S."/>
            <person name="Simmonds M."/>
            <person name="Spiegler S."/>
            <person name="Tivey A."/>
            <person name="Sugano S."/>
            <person name="White B."/>
            <person name="Walker D."/>
            <person name="Woodward J."/>
            <person name="Winckler T."/>
            <person name="Tanaka Y."/>
            <person name="Shaulsky G."/>
            <person name="Schleicher M."/>
            <person name="Weinstock G."/>
            <person name="Rosenthal A."/>
            <person name="Cox E.C."/>
            <person name="Chisholm R.L."/>
            <person name="Gibbs R."/>
            <person name="Loomis W.F."/>
            <person name="Platzer M."/>
            <person name="Kay R.R."/>
            <person name="Williams J."/>
            <person name="Dear P.H."/>
            <person name="Noegel A.A."/>
            <person name="Barrell B."/>
            <person name="Kuspa A."/>
        </authorList>
    </citation>
    <scope>NUCLEOTIDE SEQUENCE [LARGE SCALE GENOMIC DNA]</scope>
    <source>
        <strain evidence="4 5">AX4</strain>
    </source>
</reference>